<dbReference type="AlphaFoldDB" id="A0A3G1KXM2"/>
<proteinExistence type="predicted"/>
<keyword evidence="2" id="KW-1185">Reference proteome</keyword>
<evidence type="ECO:0000313" key="2">
    <source>
        <dbReference type="Proteomes" id="UP000323521"/>
    </source>
</evidence>
<name>A0A3G1KXM2_FORW1</name>
<gene>
    <name evidence="1" type="ORF">DCMF_23205</name>
</gene>
<protein>
    <submittedName>
        <fullName evidence="1">Uncharacterized protein</fullName>
    </submittedName>
</protein>
<dbReference type="RefSeq" id="WP_148136622.1">
    <property type="nucleotide sequence ID" value="NZ_CP017634.1"/>
</dbReference>
<sequence>MPKTFNGIWCEKKVLCPQCLVPSGPIINYGADQQGFWFKGRCPHCSAVIKWYRKTDLSVSEATWAAGIQLSLFDEKEKSAGKKKARLGRMKRKNG</sequence>
<dbReference type="EMBL" id="CP017634">
    <property type="protein sequence ID" value="ATW27273.1"/>
    <property type="molecule type" value="Genomic_DNA"/>
</dbReference>
<organism evidence="1 2">
    <name type="scientific">Formimonas warabiya</name>
    <dbReference type="NCBI Taxonomy" id="1761012"/>
    <lineage>
        <taxon>Bacteria</taxon>
        <taxon>Bacillati</taxon>
        <taxon>Bacillota</taxon>
        <taxon>Clostridia</taxon>
        <taxon>Eubacteriales</taxon>
        <taxon>Peptococcaceae</taxon>
        <taxon>Candidatus Formimonas</taxon>
    </lineage>
</organism>
<accession>A0A3G1KXM2</accession>
<reference evidence="1 2" key="1">
    <citation type="submission" date="2016-10" db="EMBL/GenBank/DDBJ databases">
        <title>Complete Genome Sequence of Peptococcaceae strain DCMF.</title>
        <authorList>
            <person name="Edwards R.J."/>
            <person name="Holland S.I."/>
            <person name="Deshpande N.P."/>
            <person name="Wong Y.K."/>
            <person name="Ertan H."/>
            <person name="Manefield M."/>
            <person name="Russell T.L."/>
            <person name="Lee M.J."/>
        </authorList>
    </citation>
    <scope>NUCLEOTIDE SEQUENCE [LARGE SCALE GENOMIC DNA]</scope>
    <source>
        <strain evidence="1 2">DCMF</strain>
    </source>
</reference>
<dbReference type="Proteomes" id="UP000323521">
    <property type="component" value="Chromosome"/>
</dbReference>
<evidence type="ECO:0000313" key="1">
    <source>
        <dbReference type="EMBL" id="ATW27273.1"/>
    </source>
</evidence>
<dbReference type="KEGG" id="fwa:DCMF_23205"/>